<evidence type="ECO:0000259" key="6">
    <source>
        <dbReference type="Pfam" id="PF01694"/>
    </source>
</evidence>
<organism evidence="7 8">
    <name type="scientific">Enterococcus camelliae</name>
    <dbReference type="NCBI Taxonomy" id="453959"/>
    <lineage>
        <taxon>Bacteria</taxon>
        <taxon>Bacillati</taxon>
        <taxon>Bacillota</taxon>
        <taxon>Bacilli</taxon>
        <taxon>Lactobacillales</taxon>
        <taxon>Enterococcaceae</taxon>
        <taxon>Enterococcus</taxon>
    </lineage>
</organism>
<evidence type="ECO:0000313" key="8">
    <source>
        <dbReference type="Proteomes" id="UP001597427"/>
    </source>
</evidence>
<reference evidence="8" key="1">
    <citation type="journal article" date="2019" name="Int. J. Syst. Evol. Microbiol.">
        <title>The Global Catalogue of Microorganisms (GCM) 10K type strain sequencing project: providing services to taxonomists for standard genome sequencing and annotation.</title>
        <authorList>
            <consortium name="The Broad Institute Genomics Platform"/>
            <consortium name="The Broad Institute Genome Sequencing Center for Infectious Disease"/>
            <person name="Wu L."/>
            <person name="Ma J."/>
        </authorList>
    </citation>
    <scope>NUCLEOTIDE SEQUENCE [LARGE SCALE GENOMIC DNA]</scope>
    <source>
        <strain evidence="8">TISTR 932</strain>
    </source>
</reference>
<keyword evidence="2 5" id="KW-0812">Transmembrane</keyword>
<evidence type="ECO:0000256" key="2">
    <source>
        <dbReference type="ARBA" id="ARBA00022692"/>
    </source>
</evidence>
<dbReference type="PANTHER" id="PTHR43731">
    <property type="entry name" value="RHOMBOID PROTEASE"/>
    <property type="match status" value="1"/>
</dbReference>
<keyword evidence="7" id="KW-0378">Hydrolase</keyword>
<feature type="transmembrane region" description="Helical" evidence="5">
    <location>
        <begin position="202"/>
        <end position="222"/>
    </location>
</feature>
<dbReference type="PANTHER" id="PTHR43731:SF26">
    <property type="entry name" value="RHOMBOID-LIKE PROTEIN 10, CHLOROPLASTIC"/>
    <property type="match status" value="1"/>
</dbReference>
<dbReference type="EC" id="3.4.21.-" evidence="7"/>
<comment type="caution">
    <text evidence="7">The sequence shown here is derived from an EMBL/GenBank/DDBJ whole genome shotgun (WGS) entry which is preliminary data.</text>
</comment>
<feature type="transmembrane region" description="Helical" evidence="5">
    <location>
        <begin position="62"/>
        <end position="82"/>
    </location>
</feature>
<feature type="domain" description="Peptidase S54 rhomboid" evidence="6">
    <location>
        <begin position="53"/>
        <end position="188"/>
    </location>
</feature>
<dbReference type="RefSeq" id="WP_379980561.1">
    <property type="nucleotide sequence ID" value="NZ_JBHUMO010000034.1"/>
</dbReference>
<comment type="subcellular location">
    <subcellularLocation>
        <location evidence="1">Membrane</location>
        <topology evidence="1">Multi-pass membrane protein</topology>
    </subcellularLocation>
</comment>
<dbReference type="InterPro" id="IPR035952">
    <property type="entry name" value="Rhomboid-like_sf"/>
</dbReference>
<keyword evidence="8" id="KW-1185">Reference proteome</keyword>
<gene>
    <name evidence="7" type="ORF">ACFSR0_05095</name>
</gene>
<evidence type="ECO:0000256" key="1">
    <source>
        <dbReference type="ARBA" id="ARBA00004141"/>
    </source>
</evidence>
<dbReference type="Pfam" id="PF01694">
    <property type="entry name" value="Rhomboid"/>
    <property type="match status" value="1"/>
</dbReference>
<evidence type="ECO:0000313" key="7">
    <source>
        <dbReference type="EMBL" id="MFD2728801.1"/>
    </source>
</evidence>
<dbReference type="GO" id="GO:0006508">
    <property type="term" value="P:proteolysis"/>
    <property type="evidence" value="ECO:0007669"/>
    <property type="project" value="UniProtKB-KW"/>
</dbReference>
<dbReference type="InterPro" id="IPR022764">
    <property type="entry name" value="Peptidase_S54_rhomboid_dom"/>
</dbReference>
<evidence type="ECO:0000256" key="3">
    <source>
        <dbReference type="ARBA" id="ARBA00022989"/>
    </source>
</evidence>
<dbReference type="SUPFAM" id="SSF144091">
    <property type="entry name" value="Rhomboid-like"/>
    <property type="match status" value="1"/>
</dbReference>
<accession>A0ABW5THK7</accession>
<dbReference type="InterPro" id="IPR050925">
    <property type="entry name" value="Rhomboid_protease_S54"/>
</dbReference>
<feature type="transmembrane region" description="Helical" evidence="5">
    <location>
        <begin position="172"/>
        <end position="190"/>
    </location>
</feature>
<protein>
    <submittedName>
        <fullName evidence="7">Rhomboid family intramembrane serine protease</fullName>
        <ecNumber evidence="7">3.4.21.-</ecNumber>
    </submittedName>
</protein>
<dbReference type="Gene3D" id="1.20.1540.10">
    <property type="entry name" value="Rhomboid-like"/>
    <property type="match status" value="1"/>
</dbReference>
<proteinExistence type="predicted"/>
<feature type="transmembrane region" description="Helical" evidence="5">
    <location>
        <begin position="149"/>
        <end position="166"/>
    </location>
</feature>
<keyword evidence="4 5" id="KW-0472">Membrane</keyword>
<dbReference type="EMBL" id="JBHUMO010000034">
    <property type="protein sequence ID" value="MFD2728801.1"/>
    <property type="molecule type" value="Genomic_DNA"/>
</dbReference>
<keyword evidence="3 5" id="KW-1133">Transmembrane helix</keyword>
<feature type="transmembrane region" description="Helical" evidence="5">
    <location>
        <begin position="94"/>
        <end position="112"/>
    </location>
</feature>
<feature type="transmembrane region" description="Helical" evidence="5">
    <location>
        <begin position="14"/>
        <end position="33"/>
    </location>
</feature>
<dbReference type="GO" id="GO:0008233">
    <property type="term" value="F:peptidase activity"/>
    <property type="evidence" value="ECO:0007669"/>
    <property type="project" value="UniProtKB-KW"/>
</dbReference>
<evidence type="ECO:0000256" key="4">
    <source>
        <dbReference type="ARBA" id="ARBA00023136"/>
    </source>
</evidence>
<feature type="transmembrane region" description="Helical" evidence="5">
    <location>
        <begin position="118"/>
        <end position="137"/>
    </location>
</feature>
<sequence length="226" mass="25800">MNEFQFRRLRNQPFFTWLFLGIQTLVFLLGYFLPRIPLESNGVLYGPAIVFLHQYWRFLTPVFFHFGLMHYAVNSIVLYYMGEQIEALYGHTRFLIIYLGTGIMGNLMSFAFNTPGIVSAGSSTALFGLFGSFIILGVHFRHNQVIEGLVKQFTLFLVLSFAFGMFDQSIDIWGHVGGLVGGVLIGNFIGLPRPAKKYSIHIRILSLLIFTFFVILCLMYGFKKYG</sequence>
<keyword evidence="7" id="KW-0645">Protease</keyword>
<name>A0ABW5THK7_9ENTE</name>
<dbReference type="Proteomes" id="UP001597427">
    <property type="component" value="Unassembled WGS sequence"/>
</dbReference>
<evidence type="ECO:0000256" key="5">
    <source>
        <dbReference type="SAM" id="Phobius"/>
    </source>
</evidence>